<keyword evidence="2" id="KW-1185">Reference proteome</keyword>
<dbReference type="KEGG" id="mcos:GM418_27210"/>
<reference evidence="1 2" key="1">
    <citation type="submission" date="2019-11" db="EMBL/GenBank/DDBJ databases">
        <authorList>
            <person name="Zheng R.K."/>
            <person name="Sun C.M."/>
        </authorList>
    </citation>
    <scope>NUCLEOTIDE SEQUENCE [LARGE SCALE GENOMIC DNA]</scope>
    <source>
        <strain evidence="1 2">WC007</strain>
    </source>
</reference>
<dbReference type="InterPro" id="IPR011050">
    <property type="entry name" value="Pectin_lyase_fold/virulence"/>
</dbReference>
<accession>A0A6I6K0U6</accession>
<dbReference type="SUPFAM" id="SSF51126">
    <property type="entry name" value="Pectin lyase-like"/>
    <property type="match status" value="1"/>
</dbReference>
<evidence type="ECO:0000313" key="2">
    <source>
        <dbReference type="Proteomes" id="UP000428260"/>
    </source>
</evidence>
<organism evidence="1 2">
    <name type="scientific">Maribellus comscasis</name>
    <dbReference type="NCBI Taxonomy" id="2681766"/>
    <lineage>
        <taxon>Bacteria</taxon>
        <taxon>Pseudomonadati</taxon>
        <taxon>Bacteroidota</taxon>
        <taxon>Bacteroidia</taxon>
        <taxon>Marinilabiliales</taxon>
        <taxon>Prolixibacteraceae</taxon>
        <taxon>Maribellus</taxon>
    </lineage>
</organism>
<sequence>MKNKIVLIIIGLIVSFGTVRAKENTNSIQKEIESSFIDASAFGFSVGNSGIENMKALQRAVDHGGTIQVSQPGTYKIAGTVYLRSNTSLEFGANVFLQKVDEQGKFAYVLLNEGALTKKWDENITVKGLNIIVNDVDIYVGEIYGLRGQLAFFYIKDLRIERFRCMDLGKAQYAIQICTFEDIIVDDVIIKGKKDGVHLGRGKRFTIRDGVFETFDDAIALNGHDYSTGNPELGWIEDGVVENCHDLNAENTVGYFCRILAGGWIDWKPGMEVQQSDAVVSNGKVYRVFMEPDGKVYKTVTRPTHESGAKVLDGINWVVVQNDSTYTAGVRNVVFRDIFLEKPRIGFSVHFDKNKFSRSYYPGAEVPKQEQLLFENIRVLHNRPTDLFKIATPVDVMTITNSSIKNNGIHFHSNGALPDYQKTRINMIGCVFYNEGPMDLLVNDVAEKEIELNTALSVEMSDSFSAKVISEKGKITVKSDLTGLKSNDPDKN</sequence>
<dbReference type="EMBL" id="CP046401">
    <property type="protein sequence ID" value="QGY47219.1"/>
    <property type="molecule type" value="Genomic_DNA"/>
</dbReference>
<proteinExistence type="predicted"/>
<evidence type="ECO:0000313" key="1">
    <source>
        <dbReference type="EMBL" id="QGY47219.1"/>
    </source>
</evidence>
<dbReference type="Gene3D" id="2.160.20.10">
    <property type="entry name" value="Single-stranded right-handed beta-helix, Pectin lyase-like"/>
    <property type="match status" value="1"/>
</dbReference>
<protein>
    <recommendedName>
        <fullName evidence="3">Pectate lyase superfamily protein domain-containing protein</fullName>
    </recommendedName>
</protein>
<dbReference type="AlphaFoldDB" id="A0A6I6K0U6"/>
<evidence type="ECO:0008006" key="3">
    <source>
        <dbReference type="Google" id="ProtNLM"/>
    </source>
</evidence>
<gene>
    <name evidence="1" type="ORF">GM418_27210</name>
</gene>
<dbReference type="RefSeq" id="WP_158870873.1">
    <property type="nucleotide sequence ID" value="NZ_CP046401.1"/>
</dbReference>
<dbReference type="InterPro" id="IPR012334">
    <property type="entry name" value="Pectin_lyas_fold"/>
</dbReference>
<dbReference type="Proteomes" id="UP000428260">
    <property type="component" value="Chromosome"/>
</dbReference>
<name>A0A6I6K0U6_9BACT</name>